<evidence type="ECO:0000313" key="1">
    <source>
        <dbReference type="EMBL" id="MPC19944.1"/>
    </source>
</evidence>
<reference evidence="1 2" key="1">
    <citation type="submission" date="2019-05" db="EMBL/GenBank/DDBJ databases">
        <title>Another draft genome of Portunus trituberculatus and its Hox gene families provides insights of decapod evolution.</title>
        <authorList>
            <person name="Jeong J.-H."/>
            <person name="Song I."/>
            <person name="Kim S."/>
            <person name="Choi T."/>
            <person name="Kim D."/>
            <person name="Ryu S."/>
            <person name="Kim W."/>
        </authorList>
    </citation>
    <scope>NUCLEOTIDE SEQUENCE [LARGE SCALE GENOMIC DNA]</scope>
    <source>
        <tissue evidence="1">Muscle</tissue>
    </source>
</reference>
<keyword evidence="2" id="KW-1185">Reference proteome</keyword>
<sequence>MCTAWHGDVVRKPTPFNEELFTTSRKIRISKELCQKLKLQNLAERGMVRRLECRCWLRVPVEEPPREGVPVVGTRRSVLTLRRIAFFVLAKRAADCVSQDAEKVILLSGFELKAATQCEARVP</sequence>
<dbReference type="AlphaFoldDB" id="A0A5B7DFB6"/>
<organism evidence="1 2">
    <name type="scientific">Portunus trituberculatus</name>
    <name type="common">Swimming crab</name>
    <name type="synonym">Neptunus trituberculatus</name>
    <dbReference type="NCBI Taxonomy" id="210409"/>
    <lineage>
        <taxon>Eukaryota</taxon>
        <taxon>Metazoa</taxon>
        <taxon>Ecdysozoa</taxon>
        <taxon>Arthropoda</taxon>
        <taxon>Crustacea</taxon>
        <taxon>Multicrustacea</taxon>
        <taxon>Malacostraca</taxon>
        <taxon>Eumalacostraca</taxon>
        <taxon>Eucarida</taxon>
        <taxon>Decapoda</taxon>
        <taxon>Pleocyemata</taxon>
        <taxon>Brachyura</taxon>
        <taxon>Eubrachyura</taxon>
        <taxon>Portunoidea</taxon>
        <taxon>Portunidae</taxon>
        <taxon>Portuninae</taxon>
        <taxon>Portunus</taxon>
    </lineage>
</organism>
<accession>A0A5B7DFB6</accession>
<gene>
    <name evidence="1" type="ORF">E2C01_012873</name>
</gene>
<dbReference type="EMBL" id="VSRR010000819">
    <property type="protein sequence ID" value="MPC19944.1"/>
    <property type="molecule type" value="Genomic_DNA"/>
</dbReference>
<protein>
    <submittedName>
        <fullName evidence="1">Uncharacterized protein</fullName>
    </submittedName>
</protein>
<name>A0A5B7DFB6_PORTR</name>
<evidence type="ECO:0000313" key="2">
    <source>
        <dbReference type="Proteomes" id="UP000324222"/>
    </source>
</evidence>
<proteinExistence type="predicted"/>
<dbReference type="Proteomes" id="UP000324222">
    <property type="component" value="Unassembled WGS sequence"/>
</dbReference>
<comment type="caution">
    <text evidence="1">The sequence shown here is derived from an EMBL/GenBank/DDBJ whole genome shotgun (WGS) entry which is preliminary data.</text>
</comment>